<dbReference type="InterPro" id="IPR013848">
    <property type="entry name" value="Methylthiotransferase_N"/>
</dbReference>
<sequence length="448" mass="50168">MNVYDSNRIANILNSLGYEAASSAADADIIIFNTCHIREKAAEKVFSDLGRALLIKQDRAAAGKDTIIGVTGCVVQAEDQQIAVRAPYVDFATGPLTYHRLPEILAKIKRKRGQSIIDTEFPAESKFDFLPENRAQGGCSFLAVQEGCNNFCTYCVVPYTRGIETSRPVEEVLHEARRLVETGSVELNLLGQNVNSYHGADGSGKERSLAYLLHKLAEIDGLKRIRYTTSYPADMTDELINCHRDIPQLMPYLHLPVQSGSDKILKAMNRRHNRAQYLDIIEKLYAANPALRMSSDFIVGFPGESDEDFEQTLDIVRRVGYIQAFSFKYSKRPGTPAALMPEQVEEKIKRQRLDILQELLSGMQLKFNRECLGKTMPVLFEYKGRRAGQLVGRTPYMQNIHVEIGKEFLNQIVDIKVTEAATSSLSGACTTLNNKASRKGSHHGRNQF</sequence>
<dbReference type="InterPro" id="IPR007197">
    <property type="entry name" value="rSAM"/>
</dbReference>
<dbReference type="GO" id="GO:0051539">
    <property type="term" value="F:4 iron, 4 sulfur cluster binding"/>
    <property type="evidence" value="ECO:0007669"/>
    <property type="project" value="UniProtKB-UniRule"/>
</dbReference>
<dbReference type="InterPro" id="IPR002792">
    <property type="entry name" value="TRAM_dom"/>
</dbReference>
<dbReference type="HAMAP" id="MF_01864">
    <property type="entry name" value="tRNA_metthiotr_MiaB"/>
    <property type="match status" value="1"/>
</dbReference>
<dbReference type="InterPro" id="IPR058240">
    <property type="entry name" value="rSAM_sf"/>
</dbReference>
<dbReference type="Gene3D" id="3.80.30.20">
    <property type="entry name" value="tm_1862 like domain"/>
    <property type="match status" value="1"/>
</dbReference>
<evidence type="ECO:0000256" key="5">
    <source>
        <dbReference type="ARBA" id="ARBA00022691"/>
    </source>
</evidence>
<evidence type="ECO:0000256" key="6">
    <source>
        <dbReference type="ARBA" id="ARBA00022694"/>
    </source>
</evidence>
<keyword evidence="6 14" id="KW-0819">tRNA processing</keyword>
<dbReference type="NCBIfam" id="TIGR01574">
    <property type="entry name" value="miaB-methiolase"/>
    <property type="match status" value="1"/>
</dbReference>
<dbReference type="EMBL" id="DVNC01000038">
    <property type="protein sequence ID" value="HIU53622.1"/>
    <property type="molecule type" value="Genomic_DNA"/>
</dbReference>
<evidence type="ECO:0000313" key="18">
    <source>
        <dbReference type="EMBL" id="HIU53622.1"/>
    </source>
</evidence>
<comment type="catalytic activity">
    <reaction evidence="14">
        <text>N(6)-dimethylallyladenosine(37) in tRNA + (sulfur carrier)-SH + AH2 + 2 S-adenosyl-L-methionine = 2-methylsulfanyl-N(6)-dimethylallyladenosine(37) in tRNA + (sulfur carrier)-H + 5'-deoxyadenosine + L-methionine + A + S-adenosyl-L-homocysteine + 2 H(+)</text>
        <dbReference type="Rhea" id="RHEA:37067"/>
        <dbReference type="Rhea" id="RHEA-COMP:10375"/>
        <dbReference type="Rhea" id="RHEA-COMP:10376"/>
        <dbReference type="Rhea" id="RHEA-COMP:14737"/>
        <dbReference type="Rhea" id="RHEA-COMP:14739"/>
        <dbReference type="ChEBI" id="CHEBI:13193"/>
        <dbReference type="ChEBI" id="CHEBI:15378"/>
        <dbReference type="ChEBI" id="CHEBI:17319"/>
        <dbReference type="ChEBI" id="CHEBI:17499"/>
        <dbReference type="ChEBI" id="CHEBI:29917"/>
        <dbReference type="ChEBI" id="CHEBI:57844"/>
        <dbReference type="ChEBI" id="CHEBI:57856"/>
        <dbReference type="ChEBI" id="CHEBI:59789"/>
        <dbReference type="ChEBI" id="CHEBI:64428"/>
        <dbReference type="ChEBI" id="CHEBI:74415"/>
        <dbReference type="ChEBI" id="CHEBI:74417"/>
        <dbReference type="EC" id="2.8.4.3"/>
    </reaction>
</comment>
<evidence type="ECO:0000256" key="12">
    <source>
        <dbReference type="ARBA" id="ARBA00080698"/>
    </source>
</evidence>
<evidence type="ECO:0000256" key="14">
    <source>
        <dbReference type="HAMAP-Rule" id="MF_01864"/>
    </source>
</evidence>
<dbReference type="Proteomes" id="UP000824107">
    <property type="component" value="Unassembled WGS sequence"/>
</dbReference>
<keyword evidence="8 14" id="KW-0408">Iron</keyword>
<feature type="domain" description="TRAM" evidence="15">
    <location>
        <begin position="369"/>
        <end position="431"/>
    </location>
</feature>
<reference evidence="18" key="2">
    <citation type="journal article" date="2021" name="PeerJ">
        <title>Extensive microbial diversity within the chicken gut microbiome revealed by metagenomics and culture.</title>
        <authorList>
            <person name="Gilroy R."/>
            <person name="Ravi A."/>
            <person name="Getino M."/>
            <person name="Pursley I."/>
            <person name="Horton D.L."/>
            <person name="Alikhan N.F."/>
            <person name="Baker D."/>
            <person name="Gharbi K."/>
            <person name="Hall N."/>
            <person name="Watson M."/>
            <person name="Adriaenssens E.M."/>
            <person name="Foster-Nyarko E."/>
            <person name="Jarju S."/>
            <person name="Secka A."/>
            <person name="Antonio M."/>
            <person name="Oren A."/>
            <person name="Chaudhuri R.R."/>
            <person name="La Ragione R."/>
            <person name="Hildebrand F."/>
            <person name="Pallen M.J."/>
        </authorList>
    </citation>
    <scope>NUCLEOTIDE SEQUENCE</scope>
    <source>
        <strain evidence="18">ChiW3-316</strain>
    </source>
</reference>
<comment type="caution">
    <text evidence="18">The sequence shown here is derived from an EMBL/GenBank/DDBJ whole genome shotgun (WGS) entry which is preliminary data.</text>
</comment>
<evidence type="ECO:0000259" key="15">
    <source>
        <dbReference type="PROSITE" id="PS50926"/>
    </source>
</evidence>
<evidence type="ECO:0000256" key="1">
    <source>
        <dbReference type="ARBA" id="ARBA00003234"/>
    </source>
</evidence>
<dbReference type="InterPro" id="IPR038135">
    <property type="entry name" value="Methylthiotransferase_N_sf"/>
</dbReference>
<dbReference type="SFLD" id="SFLDG01061">
    <property type="entry name" value="methylthiotransferase"/>
    <property type="match status" value="1"/>
</dbReference>
<dbReference type="PROSITE" id="PS50926">
    <property type="entry name" value="TRAM"/>
    <property type="match status" value="1"/>
</dbReference>
<dbReference type="FunFam" id="3.40.50.12160:FF:000003">
    <property type="entry name" value="CDK5 regulatory subunit-associated protein 1"/>
    <property type="match status" value="1"/>
</dbReference>
<keyword evidence="2 14" id="KW-0004">4Fe-4S</keyword>
<organism evidence="18 19">
    <name type="scientific">Candidatus Scatocola faecipullorum</name>
    <dbReference type="NCBI Taxonomy" id="2840917"/>
    <lineage>
        <taxon>Bacteria</taxon>
        <taxon>Pseudomonadati</taxon>
        <taxon>Pseudomonadota</taxon>
        <taxon>Alphaproteobacteria</taxon>
        <taxon>Rhodospirillales</taxon>
        <taxon>Rhodospirillaceae</taxon>
        <taxon>Rhodospirillaceae incertae sedis</taxon>
        <taxon>Candidatus Scatocola</taxon>
    </lineage>
</organism>
<evidence type="ECO:0000256" key="10">
    <source>
        <dbReference type="ARBA" id="ARBA00033765"/>
    </source>
</evidence>
<feature type="binding site" evidence="14">
    <location>
        <position position="148"/>
    </location>
    <ligand>
        <name>[4Fe-4S] cluster</name>
        <dbReference type="ChEBI" id="CHEBI:49883"/>
        <label>2</label>
        <note>4Fe-4S-S-AdoMet</note>
    </ligand>
</feature>
<dbReference type="Gene3D" id="3.40.50.12160">
    <property type="entry name" value="Methylthiotransferase, N-terminal domain"/>
    <property type="match status" value="1"/>
</dbReference>
<dbReference type="SUPFAM" id="SSF102114">
    <property type="entry name" value="Radical SAM enzymes"/>
    <property type="match status" value="1"/>
</dbReference>
<keyword evidence="3 14" id="KW-0963">Cytoplasm</keyword>
<comment type="cofactor">
    <cofactor evidence="14">
        <name>[4Fe-4S] cluster</name>
        <dbReference type="ChEBI" id="CHEBI:49883"/>
    </cofactor>
    <text evidence="14">Binds 2 [4Fe-4S] clusters. One cluster is coordinated with 3 cysteines and an exchangeable S-adenosyl-L-methionine.</text>
</comment>
<evidence type="ECO:0000256" key="2">
    <source>
        <dbReference type="ARBA" id="ARBA00022485"/>
    </source>
</evidence>
<dbReference type="NCBIfam" id="TIGR00089">
    <property type="entry name" value="MiaB/RimO family radical SAM methylthiotransferase"/>
    <property type="match status" value="1"/>
</dbReference>
<evidence type="ECO:0000256" key="8">
    <source>
        <dbReference type="ARBA" id="ARBA00023004"/>
    </source>
</evidence>
<dbReference type="InterPro" id="IPR005839">
    <property type="entry name" value="Methylthiotransferase"/>
</dbReference>
<accession>A0A9D1M4X9</accession>
<dbReference type="Pfam" id="PF00919">
    <property type="entry name" value="UPF0004"/>
    <property type="match status" value="1"/>
</dbReference>
<evidence type="ECO:0000256" key="3">
    <source>
        <dbReference type="ARBA" id="ARBA00022490"/>
    </source>
</evidence>
<dbReference type="GO" id="GO:0046872">
    <property type="term" value="F:metal ion binding"/>
    <property type="evidence" value="ECO:0007669"/>
    <property type="project" value="UniProtKB-KW"/>
</dbReference>
<dbReference type="SFLD" id="SFLDS00029">
    <property type="entry name" value="Radical_SAM"/>
    <property type="match status" value="1"/>
</dbReference>
<comment type="subunit">
    <text evidence="14">Monomer.</text>
</comment>
<evidence type="ECO:0000259" key="16">
    <source>
        <dbReference type="PROSITE" id="PS51449"/>
    </source>
</evidence>
<feature type="binding site" evidence="14">
    <location>
        <position position="152"/>
    </location>
    <ligand>
        <name>[4Fe-4S] cluster</name>
        <dbReference type="ChEBI" id="CHEBI:49883"/>
        <label>2</label>
        <note>4Fe-4S-S-AdoMet</note>
    </ligand>
</feature>
<comment type="subcellular location">
    <subcellularLocation>
        <location evidence="14">Cytoplasm</location>
    </subcellularLocation>
</comment>
<dbReference type="InterPro" id="IPR006638">
    <property type="entry name" value="Elp3/MiaA/NifB-like_rSAM"/>
</dbReference>
<dbReference type="FunFam" id="3.80.30.20:FF:000001">
    <property type="entry name" value="tRNA-2-methylthio-N(6)-dimethylallyladenosine synthase 2"/>
    <property type="match status" value="1"/>
</dbReference>
<evidence type="ECO:0000256" key="9">
    <source>
        <dbReference type="ARBA" id="ARBA00023014"/>
    </source>
</evidence>
<dbReference type="PANTHER" id="PTHR43020:SF2">
    <property type="entry name" value="MITOCHONDRIAL TRNA METHYLTHIOTRANSFERASE CDK5RAP1"/>
    <property type="match status" value="1"/>
</dbReference>
<gene>
    <name evidence="14 18" type="primary">miaB</name>
    <name evidence="18" type="ORF">IAD20_06035</name>
</gene>
<keyword evidence="4 14" id="KW-0808">Transferase</keyword>
<reference evidence="18" key="1">
    <citation type="submission" date="2020-10" db="EMBL/GenBank/DDBJ databases">
        <authorList>
            <person name="Gilroy R."/>
        </authorList>
    </citation>
    <scope>NUCLEOTIDE SEQUENCE</scope>
    <source>
        <strain evidence="18">ChiW3-316</strain>
    </source>
</reference>
<proteinExistence type="inferred from homology"/>
<feature type="domain" description="Radical SAM core" evidence="17">
    <location>
        <begin position="134"/>
        <end position="366"/>
    </location>
</feature>
<evidence type="ECO:0000313" key="19">
    <source>
        <dbReference type="Proteomes" id="UP000824107"/>
    </source>
</evidence>
<dbReference type="PROSITE" id="PS51449">
    <property type="entry name" value="MTTASE_N"/>
    <property type="match status" value="1"/>
</dbReference>
<dbReference type="SMART" id="SM00729">
    <property type="entry name" value="Elp3"/>
    <property type="match status" value="1"/>
</dbReference>
<comment type="caution">
    <text evidence="14">Lacks conserved residue(s) required for the propagation of feature annotation.</text>
</comment>
<feature type="domain" description="MTTase N-terminal" evidence="16">
    <location>
        <begin position="1"/>
        <end position="110"/>
    </location>
</feature>
<dbReference type="Pfam" id="PF01938">
    <property type="entry name" value="TRAM"/>
    <property type="match status" value="1"/>
</dbReference>
<evidence type="ECO:0000256" key="11">
    <source>
        <dbReference type="ARBA" id="ARBA00068570"/>
    </source>
</evidence>
<dbReference type="CDD" id="cd01335">
    <property type="entry name" value="Radical_SAM"/>
    <property type="match status" value="1"/>
</dbReference>
<keyword evidence="5 14" id="KW-0949">S-adenosyl-L-methionine</keyword>
<evidence type="ECO:0000256" key="13">
    <source>
        <dbReference type="ARBA" id="ARBA00081141"/>
    </source>
</evidence>
<dbReference type="EC" id="2.8.4.3" evidence="10 14"/>
<dbReference type="PROSITE" id="PS51918">
    <property type="entry name" value="RADICAL_SAM"/>
    <property type="match status" value="1"/>
</dbReference>
<keyword evidence="9 14" id="KW-0411">Iron-sulfur</keyword>
<feature type="binding site" evidence="14">
    <location>
        <position position="155"/>
    </location>
    <ligand>
        <name>[4Fe-4S] cluster</name>
        <dbReference type="ChEBI" id="CHEBI:49883"/>
        <label>2</label>
        <note>4Fe-4S-S-AdoMet</note>
    </ligand>
</feature>
<dbReference type="PROSITE" id="PS01278">
    <property type="entry name" value="MTTASE_RADICAL"/>
    <property type="match status" value="1"/>
</dbReference>
<keyword evidence="7 14" id="KW-0479">Metal-binding</keyword>
<protein>
    <recommendedName>
        <fullName evidence="11 14">tRNA-2-methylthio-N(6)-dimethylallyladenosine synthase</fullName>
        <ecNumber evidence="10 14">2.8.4.3</ecNumber>
    </recommendedName>
    <alternativeName>
        <fullName evidence="13 14">(Dimethylallyl)adenosine tRNA methylthiotransferase MiaB</fullName>
    </alternativeName>
    <alternativeName>
        <fullName evidence="12 14">tRNA-i(6)A37 methylthiotransferase</fullName>
    </alternativeName>
</protein>
<comment type="similarity">
    <text evidence="14">Belongs to the methylthiotransferase family. MiaB subfamily.</text>
</comment>
<dbReference type="AlphaFoldDB" id="A0A9D1M4X9"/>
<name>A0A9D1M4X9_9PROT</name>
<comment type="function">
    <text evidence="1 14">Catalyzes the methylthiolation of N6-(dimethylallyl)adenosine (i(6)A), leading to the formation of 2-methylthio-N6-(dimethylallyl)adenosine (ms(2)i(6)A) at position 37 in tRNAs that read codons beginning with uridine.</text>
</comment>
<dbReference type="SFLD" id="SFLDG01082">
    <property type="entry name" value="B12-binding_domain_containing"/>
    <property type="match status" value="1"/>
</dbReference>
<dbReference type="InterPro" id="IPR006463">
    <property type="entry name" value="MiaB_methiolase"/>
</dbReference>
<dbReference type="InterPro" id="IPR020612">
    <property type="entry name" value="Methylthiotransferase_CS"/>
</dbReference>
<evidence type="ECO:0000256" key="4">
    <source>
        <dbReference type="ARBA" id="ARBA00022679"/>
    </source>
</evidence>
<dbReference type="InterPro" id="IPR023404">
    <property type="entry name" value="rSAM_horseshoe"/>
</dbReference>
<dbReference type="PANTHER" id="PTHR43020">
    <property type="entry name" value="CDK5 REGULATORY SUBUNIT-ASSOCIATED PROTEIN 1"/>
    <property type="match status" value="1"/>
</dbReference>
<evidence type="ECO:0000256" key="7">
    <source>
        <dbReference type="ARBA" id="ARBA00022723"/>
    </source>
</evidence>
<dbReference type="GO" id="GO:0005829">
    <property type="term" value="C:cytosol"/>
    <property type="evidence" value="ECO:0007669"/>
    <property type="project" value="TreeGrafter"/>
</dbReference>
<evidence type="ECO:0000259" key="17">
    <source>
        <dbReference type="PROSITE" id="PS51918"/>
    </source>
</evidence>
<dbReference type="Pfam" id="PF04055">
    <property type="entry name" value="Radical_SAM"/>
    <property type="match status" value="1"/>
</dbReference>
<dbReference type="GO" id="GO:0035597">
    <property type="term" value="F:tRNA-2-methylthio-N(6)-dimethylallyladenosine(37) synthase activity"/>
    <property type="evidence" value="ECO:0007669"/>
    <property type="project" value="UniProtKB-EC"/>
</dbReference>